<evidence type="ECO:0000313" key="2">
    <source>
        <dbReference type="EMBL" id="WWF03999.1"/>
    </source>
</evidence>
<evidence type="ECO:0000313" key="3">
    <source>
        <dbReference type="Proteomes" id="UP001381003"/>
    </source>
</evidence>
<dbReference type="Proteomes" id="UP001381003">
    <property type="component" value="Chromosome"/>
</dbReference>
<keyword evidence="1" id="KW-0812">Transmembrane</keyword>
<keyword evidence="1" id="KW-1133">Transmembrane helix</keyword>
<evidence type="ECO:0008006" key="4">
    <source>
        <dbReference type="Google" id="ProtNLM"/>
    </source>
</evidence>
<keyword evidence="3" id="KW-1185">Reference proteome</keyword>
<proteinExistence type="predicted"/>
<dbReference type="RefSeq" id="WP_338537550.1">
    <property type="nucleotide sequence ID" value="NZ_CP104874.1"/>
</dbReference>
<sequence length="123" mass="13814">MSTPPHRVRVTRTRHRTRQVRPPTVRQEIADQSRLGTTYVRSLVRAQLQLSLSVLAVGLVTLGALPLLFALAPALRRLELLGVPLPWLVLGLLVYPGVVLTARWYTRASERIEADFSDLVGRR</sequence>
<organism evidence="2 3">
    <name type="scientific">Janibacter terrae</name>
    <dbReference type="NCBI Taxonomy" id="103817"/>
    <lineage>
        <taxon>Bacteria</taxon>
        <taxon>Bacillati</taxon>
        <taxon>Actinomycetota</taxon>
        <taxon>Actinomycetes</taxon>
        <taxon>Micrococcales</taxon>
        <taxon>Intrasporangiaceae</taxon>
        <taxon>Janibacter</taxon>
    </lineage>
</organism>
<keyword evidence="1" id="KW-0472">Membrane</keyword>
<name>A0ABZ2FB36_9MICO</name>
<reference evidence="2 3" key="1">
    <citation type="submission" date="2022-09" db="EMBL/GenBank/DDBJ databases">
        <title>Complete genome sequence of Janibacter terrae strain COS04-44, PCL-degrading bacteria isolated from oil spilled coast.</title>
        <authorList>
            <person name="Park H."/>
            <person name="Kim J.Y."/>
            <person name="An S.H."/>
            <person name="Lee C.M."/>
            <person name="Weon H.-Y."/>
        </authorList>
    </citation>
    <scope>NUCLEOTIDE SEQUENCE [LARGE SCALE GENOMIC DNA]</scope>
    <source>
        <strain evidence="2 3">COS04-44</strain>
    </source>
</reference>
<gene>
    <name evidence="2" type="ORF">N5P18_09825</name>
</gene>
<evidence type="ECO:0000256" key="1">
    <source>
        <dbReference type="SAM" id="Phobius"/>
    </source>
</evidence>
<protein>
    <recommendedName>
        <fullName evidence="4">DUF485 domain-containing protein</fullName>
    </recommendedName>
</protein>
<dbReference type="EMBL" id="CP104874">
    <property type="protein sequence ID" value="WWF03999.1"/>
    <property type="molecule type" value="Genomic_DNA"/>
</dbReference>
<feature type="transmembrane region" description="Helical" evidence="1">
    <location>
        <begin position="50"/>
        <end position="72"/>
    </location>
</feature>
<accession>A0ABZ2FB36</accession>
<feature type="transmembrane region" description="Helical" evidence="1">
    <location>
        <begin position="84"/>
        <end position="105"/>
    </location>
</feature>